<keyword evidence="4" id="KW-0732">Signal</keyword>
<dbReference type="SMART" id="SM00965">
    <property type="entry name" value="STN"/>
    <property type="match status" value="1"/>
</dbReference>
<keyword evidence="2" id="KW-0472">Membrane</keyword>
<sequence>MARSVLALVACMVLLAPTGLMARALTSMGTSQGSEDTHAPMRFDIDAQALPDALRSFSETAGIAVLFDDDLASGRRSSAVHALLEPRDALRLLLADSGLTAHFSSMNAFTVTAIHSASDALPADAVPSAADGALPDDRVAAAVQEAIERALCARASTRPGHYRLAMQVWIDPAGQVADAVALTPSDDPTRDDRVLSTLRALHLDAAFHRFSPMTILLRPSLNGADPCRGSPVWES</sequence>
<evidence type="ECO:0000256" key="4">
    <source>
        <dbReference type="SAM" id="SignalP"/>
    </source>
</evidence>
<evidence type="ECO:0000313" key="7">
    <source>
        <dbReference type="Proteomes" id="UP001056681"/>
    </source>
</evidence>
<name>A0ABY4T1B7_9GAMM</name>
<evidence type="ECO:0000313" key="6">
    <source>
        <dbReference type="EMBL" id="URL57060.1"/>
    </source>
</evidence>
<dbReference type="Gene3D" id="3.55.50.30">
    <property type="match status" value="1"/>
</dbReference>
<keyword evidence="7" id="KW-1185">Reference proteome</keyword>
<dbReference type="Proteomes" id="UP001056681">
    <property type="component" value="Chromosome"/>
</dbReference>
<organism evidence="6 7">
    <name type="scientific">Luteibacter flocculans</name>
    <dbReference type="NCBI Taxonomy" id="2780091"/>
    <lineage>
        <taxon>Bacteria</taxon>
        <taxon>Pseudomonadati</taxon>
        <taxon>Pseudomonadota</taxon>
        <taxon>Gammaproteobacteria</taxon>
        <taxon>Lysobacterales</taxon>
        <taxon>Rhodanobacteraceae</taxon>
        <taxon>Luteibacter</taxon>
    </lineage>
</organism>
<dbReference type="RefSeq" id="WP_250338019.1">
    <property type="nucleotide sequence ID" value="NZ_CP063231.1"/>
</dbReference>
<feature type="domain" description="Secretin/TonB short N-terminal" evidence="5">
    <location>
        <begin position="63"/>
        <end position="114"/>
    </location>
</feature>
<accession>A0ABY4T1B7</accession>
<keyword evidence="3" id="KW-0998">Cell outer membrane</keyword>
<feature type="signal peptide" evidence="4">
    <location>
        <begin position="1"/>
        <end position="22"/>
    </location>
</feature>
<evidence type="ECO:0000256" key="2">
    <source>
        <dbReference type="ARBA" id="ARBA00023136"/>
    </source>
</evidence>
<feature type="chain" id="PRO_5046525490" description="Secretin/TonB short N-terminal domain-containing protein" evidence="4">
    <location>
        <begin position="23"/>
        <end position="235"/>
    </location>
</feature>
<dbReference type="EMBL" id="CP063231">
    <property type="protein sequence ID" value="URL57060.1"/>
    <property type="molecule type" value="Genomic_DNA"/>
</dbReference>
<reference evidence="6" key="1">
    <citation type="submission" date="2020-10" db="EMBL/GenBank/DDBJ databases">
        <title>Whole-genome sequence of Luteibacter sp. EIF3.</title>
        <authorList>
            <person name="Friedrich I."/>
            <person name="Hertel R."/>
            <person name="Daniel R."/>
        </authorList>
    </citation>
    <scope>NUCLEOTIDE SEQUENCE</scope>
    <source>
        <strain evidence="6">EIF3</strain>
    </source>
</reference>
<proteinExistence type="predicted"/>
<dbReference type="InterPro" id="IPR011662">
    <property type="entry name" value="Secretin/TonB_short_N"/>
</dbReference>
<protein>
    <recommendedName>
        <fullName evidence="5">Secretin/TonB short N-terminal domain-containing protein</fullName>
    </recommendedName>
</protein>
<gene>
    <name evidence="6" type="ORF">IM816_10350</name>
</gene>
<keyword evidence="1" id="KW-0813">Transport</keyword>
<dbReference type="SUPFAM" id="SSF74653">
    <property type="entry name" value="TolA/TonB C-terminal domain"/>
    <property type="match status" value="1"/>
</dbReference>
<evidence type="ECO:0000256" key="1">
    <source>
        <dbReference type="ARBA" id="ARBA00022448"/>
    </source>
</evidence>
<evidence type="ECO:0000259" key="5">
    <source>
        <dbReference type="SMART" id="SM00965"/>
    </source>
</evidence>
<evidence type="ECO:0000256" key="3">
    <source>
        <dbReference type="ARBA" id="ARBA00023237"/>
    </source>
</evidence>